<comment type="caution">
    <text evidence="2">The sequence shown here is derived from an EMBL/GenBank/DDBJ whole genome shotgun (WGS) entry which is preliminary data.</text>
</comment>
<evidence type="ECO:0000313" key="2">
    <source>
        <dbReference type="EMBL" id="KAH9424787.1"/>
    </source>
</evidence>
<reference evidence="2 3" key="1">
    <citation type="journal article" date="2018" name="J. Allergy Clin. Immunol.">
        <title>High-quality assembly of Dermatophagoides pteronyssinus genome and transcriptome reveals a wide range of novel allergens.</title>
        <authorList>
            <person name="Liu X.Y."/>
            <person name="Yang K.Y."/>
            <person name="Wang M.Q."/>
            <person name="Kwok J.S."/>
            <person name="Zeng X."/>
            <person name="Yang Z."/>
            <person name="Xiao X.J."/>
            <person name="Lau C.P."/>
            <person name="Li Y."/>
            <person name="Huang Z.M."/>
            <person name="Ba J.G."/>
            <person name="Yim A.K."/>
            <person name="Ouyang C.Y."/>
            <person name="Ngai S.M."/>
            <person name="Chan T.F."/>
            <person name="Leung E.L."/>
            <person name="Liu L."/>
            <person name="Liu Z.G."/>
            <person name="Tsui S.K."/>
        </authorList>
    </citation>
    <scope>NUCLEOTIDE SEQUENCE [LARGE SCALE GENOMIC DNA]</scope>
    <source>
        <strain evidence="2">Derp</strain>
    </source>
</reference>
<accession>A0ABQ8JQI1</accession>
<gene>
    <name evidence="2" type="ORF">DERP_012771</name>
</gene>
<dbReference type="EMBL" id="NJHN03000026">
    <property type="protein sequence ID" value="KAH9424787.1"/>
    <property type="molecule type" value="Genomic_DNA"/>
</dbReference>
<name>A0ABQ8JQI1_DERPT</name>
<feature type="transmembrane region" description="Helical" evidence="1">
    <location>
        <begin position="12"/>
        <end position="30"/>
    </location>
</feature>
<sequence length="80" mass="9104">MSSLSSFLSLQTHITFIIIIMIIIMFVTILSGQQDMFNKIEINFWFRLILIMVIDNFNCNTDGDIVVVAGIFFIGLGNKL</sequence>
<organism evidence="2 3">
    <name type="scientific">Dermatophagoides pteronyssinus</name>
    <name type="common">European house dust mite</name>
    <dbReference type="NCBI Taxonomy" id="6956"/>
    <lineage>
        <taxon>Eukaryota</taxon>
        <taxon>Metazoa</taxon>
        <taxon>Ecdysozoa</taxon>
        <taxon>Arthropoda</taxon>
        <taxon>Chelicerata</taxon>
        <taxon>Arachnida</taxon>
        <taxon>Acari</taxon>
        <taxon>Acariformes</taxon>
        <taxon>Sarcoptiformes</taxon>
        <taxon>Astigmata</taxon>
        <taxon>Psoroptidia</taxon>
        <taxon>Analgoidea</taxon>
        <taxon>Pyroglyphidae</taxon>
        <taxon>Dermatophagoidinae</taxon>
        <taxon>Dermatophagoides</taxon>
    </lineage>
</organism>
<protein>
    <submittedName>
        <fullName evidence="2">Uncharacterized protein</fullName>
    </submittedName>
</protein>
<reference evidence="2 3" key="2">
    <citation type="journal article" date="2022" name="Mol. Biol. Evol.">
        <title>Comparative Genomics Reveals Insights into the Divergent Evolution of Astigmatic Mites and Household Pest Adaptations.</title>
        <authorList>
            <person name="Xiong Q."/>
            <person name="Wan A.T."/>
            <person name="Liu X."/>
            <person name="Fung C.S."/>
            <person name="Xiao X."/>
            <person name="Malainual N."/>
            <person name="Hou J."/>
            <person name="Wang L."/>
            <person name="Wang M."/>
            <person name="Yang K.Y."/>
            <person name="Cui Y."/>
            <person name="Leung E.L."/>
            <person name="Nong W."/>
            <person name="Shin S.K."/>
            <person name="Au S.W."/>
            <person name="Jeong K.Y."/>
            <person name="Chew F.T."/>
            <person name="Hui J.H."/>
            <person name="Leung T.F."/>
            <person name="Tungtrongchitr A."/>
            <person name="Zhong N."/>
            <person name="Liu Z."/>
            <person name="Tsui S.K."/>
        </authorList>
    </citation>
    <scope>NUCLEOTIDE SEQUENCE [LARGE SCALE GENOMIC DNA]</scope>
    <source>
        <strain evidence="2">Derp</strain>
    </source>
</reference>
<keyword evidence="1" id="KW-0812">Transmembrane</keyword>
<keyword evidence="1" id="KW-0472">Membrane</keyword>
<keyword evidence="3" id="KW-1185">Reference proteome</keyword>
<proteinExistence type="predicted"/>
<dbReference type="Proteomes" id="UP000887458">
    <property type="component" value="Unassembled WGS sequence"/>
</dbReference>
<evidence type="ECO:0000313" key="3">
    <source>
        <dbReference type="Proteomes" id="UP000887458"/>
    </source>
</evidence>
<evidence type="ECO:0000256" key="1">
    <source>
        <dbReference type="SAM" id="Phobius"/>
    </source>
</evidence>
<keyword evidence="1" id="KW-1133">Transmembrane helix</keyword>